<dbReference type="Pfam" id="PF00561">
    <property type="entry name" value="Abhydrolase_1"/>
    <property type="match status" value="1"/>
</dbReference>
<name>A0A6C7E5P5_ILUCY</name>
<keyword evidence="4" id="KW-1185">Reference proteome</keyword>
<dbReference type="SUPFAM" id="SSF53474">
    <property type="entry name" value="alpha/beta-Hydrolases"/>
    <property type="match status" value="1"/>
</dbReference>
<dbReference type="OrthoDB" id="2987348at2"/>
<dbReference type="Proteomes" id="UP000011863">
    <property type="component" value="Chromosome"/>
</dbReference>
<dbReference type="RefSeq" id="WP_015441030.1">
    <property type="nucleotide sequence ID" value="NC_020520.1"/>
</dbReference>
<dbReference type="EMBL" id="AP012057">
    <property type="protein sequence ID" value="BAN01783.1"/>
    <property type="molecule type" value="Genomic_DNA"/>
</dbReference>
<dbReference type="GO" id="GO:0016787">
    <property type="term" value="F:hydrolase activity"/>
    <property type="evidence" value="ECO:0007669"/>
    <property type="project" value="UniProtKB-KW"/>
</dbReference>
<dbReference type="KEGG" id="aym:YM304_14690"/>
<dbReference type="PRINTS" id="PR00412">
    <property type="entry name" value="EPOXHYDRLASE"/>
</dbReference>
<dbReference type="InterPro" id="IPR000639">
    <property type="entry name" value="Epox_hydrolase-like"/>
</dbReference>
<dbReference type="InterPro" id="IPR029058">
    <property type="entry name" value="AB_hydrolase_fold"/>
</dbReference>
<evidence type="ECO:0000313" key="4">
    <source>
        <dbReference type="Proteomes" id="UP000011863"/>
    </source>
</evidence>
<sequence>MTDPIATEPLRFDSFDGTSISFLAGEHIDDRARPLVVCAHGFPDSPQTWRHLLPRLTAAGYRVAAPFLRGYAPSGVPDDGCVQTAASSADLIALHEHLGADERAVLIGHDWGAPIVYGAAALEPSRWAKVIGMAVPPGSALGTAFLTDTAQLKRSWYMFFFQHPLADLVVPADDLAFIDMIWNDWSPGYDASVDLPHVKAALREPANLAAAIGYYRATLGGVGLRDDLAEAQAATQAIPAQPMLYLHGEHDGCIGIEVAAIAQAEAGEHVRFETVADAAHFLQLEQPDTVNDLIVEFLA</sequence>
<dbReference type="Gene3D" id="3.40.50.1820">
    <property type="entry name" value="alpha/beta hydrolase"/>
    <property type="match status" value="1"/>
</dbReference>
<organism evidence="3 4">
    <name type="scientific">Ilumatobacter coccineus (strain NBRC 103263 / KCTC 29153 / YM16-304)</name>
    <dbReference type="NCBI Taxonomy" id="1313172"/>
    <lineage>
        <taxon>Bacteria</taxon>
        <taxon>Bacillati</taxon>
        <taxon>Actinomycetota</taxon>
        <taxon>Acidimicrobiia</taxon>
        <taxon>Acidimicrobiales</taxon>
        <taxon>Ilumatobacteraceae</taxon>
        <taxon>Ilumatobacter</taxon>
    </lineage>
</organism>
<accession>A0A6C7E5P5</accession>
<dbReference type="InterPro" id="IPR000073">
    <property type="entry name" value="AB_hydrolase_1"/>
</dbReference>
<evidence type="ECO:0000259" key="2">
    <source>
        <dbReference type="Pfam" id="PF00561"/>
    </source>
</evidence>
<evidence type="ECO:0000256" key="1">
    <source>
        <dbReference type="ARBA" id="ARBA00022801"/>
    </source>
</evidence>
<dbReference type="AlphaFoldDB" id="A0A6C7E5P5"/>
<feature type="domain" description="AB hydrolase-1" evidence="2">
    <location>
        <begin position="34"/>
        <end position="287"/>
    </location>
</feature>
<gene>
    <name evidence="3" type="ORF">YM304_14690</name>
</gene>
<proteinExistence type="predicted"/>
<reference evidence="3 4" key="1">
    <citation type="journal article" date="2013" name="Int. J. Syst. Evol. Microbiol.">
        <title>Ilumatobacter nonamiense sp. nov. and Ilumatobacter coccineum sp. nov., isolated from seashore sand.</title>
        <authorList>
            <person name="Matsumoto A."/>
            <person name="Kasai H."/>
            <person name="Matsuo Y."/>
            <person name="Shizuri Y."/>
            <person name="Ichikawa N."/>
            <person name="Fujita N."/>
            <person name="Omura S."/>
            <person name="Takahashi Y."/>
        </authorList>
    </citation>
    <scope>NUCLEOTIDE SEQUENCE [LARGE SCALE GENOMIC DNA]</scope>
    <source>
        <strain evidence="4">NBRC 103263 / KCTC 29153 / YM16-304</strain>
    </source>
</reference>
<evidence type="ECO:0000313" key="3">
    <source>
        <dbReference type="EMBL" id="BAN01783.1"/>
    </source>
</evidence>
<keyword evidence="1 3" id="KW-0378">Hydrolase</keyword>
<dbReference type="PANTHER" id="PTHR43329">
    <property type="entry name" value="EPOXIDE HYDROLASE"/>
    <property type="match status" value="1"/>
</dbReference>
<protein>
    <submittedName>
        <fullName evidence="3">Putative hydrolase</fullName>
    </submittedName>
</protein>